<dbReference type="SUPFAM" id="SSF88659">
    <property type="entry name" value="Sigma3 and sigma4 domains of RNA polymerase sigma factors"/>
    <property type="match status" value="1"/>
</dbReference>
<evidence type="ECO:0000256" key="6">
    <source>
        <dbReference type="SAM" id="MobiDB-lite"/>
    </source>
</evidence>
<dbReference type="InterPro" id="IPR013325">
    <property type="entry name" value="RNA_pol_sigma_r2"/>
</dbReference>
<sequence length="190" mass="21316">MAGHVASNPSSQPSPAQPGSPTGPAAMADTQLAKLHELHSNALLKYLVKLTLGDSRLAEDILQETFVRAWRHLSRYDDTDLDAFRPWLYTVARRLVVDMLRSRKSRPAEVMVDDLARLSVADDTIGNLVSAHAVRDALMRLRPEHRIVLIQLYYYGRSPSEVAEMLDIPLGTVKSRAYYAKQALRSHLDQ</sequence>
<feature type="domain" description="RNA polymerase sigma factor 70 region 4 type 2" evidence="8">
    <location>
        <begin position="133"/>
        <end position="184"/>
    </location>
</feature>
<reference evidence="9" key="1">
    <citation type="journal article" date="2014" name="Int. J. Syst. Evol. Microbiol.">
        <title>Complete genome sequence of Corynebacterium casei LMG S-19264T (=DSM 44701T), isolated from a smear-ripened cheese.</title>
        <authorList>
            <consortium name="US DOE Joint Genome Institute (JGI-PGF)"/>
            <person name="Walter F."/>
            <person name="Albersmeier A."/>
            <person name="Kalinowski J."/>
            <person name="Ruckert C."/>
        </authorList>
    </citation>
    <scope>NUCLEOTIDE SEQUENCE</scope>
    <source>
        <strain evidence="9">JCM 19831</strain>
    </source>
</reference>
<dbReference type="Gene3D" id="1.10.10.10">
    <property type="entry name" value="Winged helix-like DNA-binding domain superfamily/Winged helix DNA-binding domain"/>
    <property type="match status" value="1"/>
</dbReference>
<keyword evidence="10" id="KW-1185">Reference proteome</keyword>
<keyword evidence="5" id="KW-0804">Transcription</keyword>
<reference evidence="9" key="2">
    <citation type="submission" date="2020-09" db="EMBL/GenBank/DDBJ databases">
        <authorList>
            <person name="Sun Q."/>
            <person name="Ohkuma M."/>
        </authorList>
    </citation>
    <scope>NUCLEOTIDE SEQUENCE</scope>
    <source>
        <strain evidence="9">JCM 19831</strain>
    </source>
</reference>
<comment type="caution">
    <text evidence="9">The sequence shown here is derived from an EMBL/GenBank/DDBJ whole genome shotgun (WGS) entry which is preliminary data.</text>
</comment>
<evidence type="ECO:0000256" key="1">
    <source>
        <dbReference type="ARBA" id="ARBA00010641"/>
    </source>
</evidence>
<evidence type="ECO:0000256" key="3">
    <source>
        <dbReference type="ARBA" id="ARBA00023082"/>
    </source>
</evidence>
<dbReference type="EMBL" id="BMPI01000048">
    <property type="protein sequence ID" value="GGM63328.1"/>
    <property type="molecule type" value="Genomic_DNA"/>
</dbReference>
<dbReference type="PANTHER" id="PTHR43133:SF52">
    <property type="entry name" value="ECF RNA POLYMERASE SIGMA FACTOR SIGL"/>
    <property type="match status" value="1"/>
</dbReference>
<feature type="domain" description="RNA polymerase sigma-70 region 2" evidence="7">
    <location>
        <begin position="37"/>
        <end position="105"/>
    </location>
</feature>
<evidence type="ECO:0000313" key="10">
    <source>
        <dbReference type="Proteomes" id="UP000642070"/>
    </source>
</evidence>
<dbReference type="NCBIfam" id="TIGR02937">
    <property type="entry name" value="sigma70-ECF"/>
    <property type="match status" value="1"/>
</dbReference>
<feature type="region of interest" description="Disordered" evidence="6">
    <location>
        <begin position="1"/>
        <end position="26"/>
    </location>
</feature>
<dbReference type="InterPro" id="IPR013249">
    <property type="entry name" value="RNA_pol_sigma70_r4_t2"/>
</dbReference>
<keyword evidence="2" id="KW-0805">Transcription regulation</keyword>
<evidence type="ECO:0000256" key="4">
    <source>
        <dbReference type="ARBA" id="ARBA00023125"/>
    </source>
</evidence>
<evidence type="ECO:0000259" key="8">
    <source>
        <dbReference type="Pfam" id="PF08281"/>
    </source>
</evidence>
<dbReference type="GO" id="GO:0016987">
    <property type="term" value="F:sigma factor activity"/>
    <property type="evidence" value="ECO:0007669"/>
    <property type="project" value="UniProtKB-KW"/>
</dbReference>
<dbReference type="SUPFAM" id="SSF88946">
    <property type="entry name" value="Sigma2 domain of RNA polymerase sigma factors"/>
    <property type="match status" value="1"/>
</dbReference>
<proteinExistence type="inferred from homology"/>
<dbReference type="GO" id="GO:0003677">
    <property type="term" value="F:DNA binding"/>
    <property type="evidence" value="ECO:0007669"/>
    <property type="project" value="UniProtKB-KW"/>
</dbReference>
<keyword evidence="3" id="KW-0731">Sigma factor</keyword>
<dbReference type="RefSeq" id="WP_190254896.1">
    <property type="nucleotide sequence ID" value="NZ_BMPI01000048.1"/>
</dbReference>
<keyword evidence="4" id="KW-0238">DNA-binding</keyword>
<dbReference type="Pfam" id="PF04542">
    <property type="entry name" value="Sigma70_r2"/>
    <property type="match status" value="1"/>
</dbReference>
<dbReference type="PANTHER" id="PTHR43133">
    <property type="entry name" value="RNA POLYMERASE ECF-TYPE SIGMA FACTO"/>
    <property type="match status" value="1"/>
</dbReference>
<dbReference type="InterPro" id="IPR014284">
    <property type="entry name" value="RNA_pol_sigma-70_dom"/>
</dbReference>
<dbReference type="InterPro" id="IPR039425">
    <property type="entry name" value="RNA_pol_sigma-70-like"/>
</dbReference>
<name>A0A917X434_9ACTN</name>
<evidence type="ECO:0000313" key="9">
    <source>
        <dbReference type="EMBL" id="GGM63328.1"/>
    </source>
</evidence>
<dbReference type="CDD" id="cd06171">
    <property type="entry name" value="Sigma70_r4"/>
    <property type="match status" value="1"/>
</dbReference>
<dbReference type="InterPro" id="IPR007627">
    <property type="entry name" value="RNA_pol_sigma70_r2"/>
</dbReference>
<comment type="similarity">
    <text evidence="1">Belongs to the sigma-70 factor family. ECF subfamily.</text>
</comment>
<dbReference type="Gene3D" id="1.10.1740.10">
    <property type="match status" value="1"/>
</dbReference>
<gene>
    <name evidence="9" type="ORF">GCM10007977_076150</name>
</gene>
<accession>A0A917X434</accession>
<dbReference type="GO" id="GO:0006352">
    <property type="term" value="P:DNA-templated transcription initiation"/>
    <property type="evidence" value="ECO:0007669"/>
    <property type="project" value="InterPro"/>
</dbReference>
<evidence type="ECO:0000256" key="2">
    <source>
        <dbReference type="ARBA" id="ARBA00023015"/>
    </source>
</evidence>
<organism evidence="9 10">
    <name type="scientific">Dactylosporangium sucinum</name>
    <dbReference type="NCBI Taxonomy" id="1424081"/>
    <lineage>
        <taxon>Bacteria</taxon>
        <taxon>Bacillati</taxon>
        <taxon>Actinomycetota</taxon>
        <taxon>Actinomycetes</taxon>
        <taxon>Micromonosporales</taxon>
        <taxon>Micromonosporaceae</taxon>
        <taxon>Dactylosporangium</taxon>
    </lineage>
</organism>
<evidence type="ECO:0000256" key="5">
    <source>
        <dbReference type="ARBA" id="ARBA00023163"/>
    </source>
</evidence>
<dbReference type="InterPro" id="IPR036388">
    <property type="entry name" value="WH-like_DNA-bd_sf"/>
</dbReference>
<evidence type="ECO:0000259" key="7">
    <source>
        <dbReference type="Pfam" id="PF04542"/>
    </source>
</evidence>
<dbReference type="InterPro" id="IPR013324">
    <property type="entry name" value="RNA_pol_sigma_r3/r4-like"/>
</dbReference>
<dbReference type="Pfam" id="PF08281">
    <property type="entry name" value="Sigma70_r4_2"/>
    <property type="match status" value="1"/>
</dbReference>
<dbReference type="AlphaFoldDB" id="A0A917X434"/>
<dbReference type="Proteomes" id="UP000642070">
    <property type="component" value="Unassembled WGS sequence"/>
</dbReference>
<protein>
    <submittedName>
        <fullName evidence="9">RNA polymerase sigma factor SigL</fullName>
    </submittedName>
</protein>